<evidence type="ECO:0000256" key="1">
    <source>
        <dbReference type="SAM" id="MobiDB-lite"/>
    </source>
</evidence>
<dbReference type="AlphaFoldDB" id="A0AAP5MAB1"/>
<feature type="region of interest" description="Disordered" evidence="1">
    <location>
        <begin position="322"/>
        <end position="352"/>
    </location>
</feature>
<evidence type="ECO:0000313" key="3">
    <source>
        <dbReference type="EMBL" id="MDR9900981.1"/>
    </source>
</evidence>
<gene>
    <name evidence="3" type="ORF">G7B40_042170</name>
</gene>
<evidence type="ECO:0000313" key="4">
    <source>
        <dbReference type="Proteomes" id="UP000667802"/>
    </source>
</evidence>
<evidence type="ECO:0000259" key="2">
    <source>
        <dbReference type="Pfam" id="PF13271"/>
    </source>
</evidence>
<proteinExistence type="predicted"/>
<protein>
    <submittedName>
        <fullName evidence="3">DUF4062 domain-containing protein</fullName>
    </submittedName>
</protein>
<dbReference type="InterPro" id="IPR025139">
    <property type="entry name" value="DUF4062"/>
</dbReference>
<keyword evidence="4" id="KW-1185">Reference proteome</keyword>
<dbReference type="RefSeq" id="WP_310834555.1">
    <property type="nucleotide sequence ID" value="NZ_JAALHA020000049.1"/>
</dbReference>
<accession>A0AAP5MAB1</accession>
<reference evidence="4" key="1">
    <citation type="journal article" date="2021" name="Science">
        <title>Hunting the eagle killer: A cyanobacterial neurotoxin causes vacuolar myelinopathy.</title>
        <authorList>
            <person name="Breinlinger S."/>
            <person name="Phillips T.J."/>
            <person name="Haram B.N."/>
            <person name="Mares J."/>
            <person name="Martinez Yerena J.A."/>
            <person name="Hrouzek P."/>
            <person name="Sobotka R."/>
            <person name="Henderson W.M."/>
            <person name="Schmieder P."/>
            <person name="Williams S.M."/>
            <person name="Lauderdale J.D."/>
            <person name="Wilde H.D."/>
            <person name="Gerrin W."/>
            <person name="Kust A."/>
            <person name="Washington J.W."/>
            <person name="Wagner C."/>
            <person name="Geier B."/>
            <person name="Liebeke M."/>
            <person name="Enke H."/>
            <person name="Niedermeyer T.H.J."/>
            <person name="Wilde S.B."/>
        </authorList>
    </citation>
    <scope>NUCLEOTIDE SEQUENCE [LARGE SCALE GENOMIC DNA]</scope>
    <source>
        <strain evidence="4">Thurmond2011</strain>
    </source>
</reference>
<dbReference type="Proteomes" id="UP000667802">
    <property type="component" value="Unassembled WGS sequence"/>
</dbReference>
<dbReference type="Pfam" id="PF13271">
    <property type="entry name" value="DUF4062"/>
    <property type="match status" value="1"/>
</dbReference>
<name>A0AAP5MAB1_9CYAN</name>
<comment type="caution">
    <text evidence="3">The sequence shown here is derived from an EMBL/GenBank/DDBJ whole genome shotgun (WGS) entry which is preliminary data.</text>
</comment>
<dbReference type="EMBL" id="JAALHA020000049">
    <property type="protein sequence ID" value="MDR9900981.1"/>
    <property type="molecule type" value="Genomic_DNA"/>
</dbReference>
<sequence>MARPRVFISSTHHDLKHVRAAVGDAVAALGFEPVLSENGGIAYASDRALDESCYREVDGCDLFVLIVGRRYGSQVSAEPPVGDVAFQTHYSGITHAEFRRARLRNLPTYVAIDNDVYKEFEFFHNNQQRRDLVYQVESANVFRLIAEVLAQSNVPVLRFDRSDEIQAWLRAQWAGSYRDLLGRQSEFAQLAGLAAQVAELREISATLKRYLEAVLTAADPRQSATLIAEEDRRLDVLRDQSLRANAWSEFMERAGVRFADYRWSLQHAANVADFLRLLRQRGLTEPQARLVQHMLALSWAQRDINEARAVLQLTPFADLPAAGTARKRSSASRVAPHSVGGDNKSVDAKKQR</sequence>
<organism evidence="3 4">
    <name type="scientific">Aetokthonos hydrillicola Thurmond2011</name>
    <dbReference type="NCBI Taxonomy" id="2712845"/>
    <lineage>
        <taxon>Bacteria</taxon>
        <taxon>Bacillati</taxon>
        <taxon>Cyanobacteriota</taxon>
        <taxon>Cyanophyceae</taxon>
        <taxon>Nostocales</taxon>
        <taxon>Hapalosiphonaceae</taxon>
        <taxon>Aetokthonos</taxon>
    </lineage>
</organism>
<feature type="domain" description="DUF4062" evidence="2">
    <location>
        <begin position="5"/>
        <end position="101"/>
    </location>
</feature>